<organism evidence="1 2">
    <name type="scientific">Campylobacter geochelonis</name>
    <dbReference type="NCBI Taxonomy" id="1780362"/>
    <lineage>
        <taxon>Bacteria</taxon>
        <taxon>Pseudomonadati</taxon>
        <taxon>Campylobacterota</taxon>
        <taxon>Epsilonproteobacteria</taxon>
        <taxon>Campylobacterales</taxon>
        <taxon>Campylobacteraceae</taxon>
        <taxon>Campylobacter</taxon>
    </lineage>
</organism>
<dbReference type="AlphaFoldDB" id="A0A128EPE4"/>
<reference evidence="1 2" key="1">
    <citation type="submission" date="2016-02" db="EMBL/GenBank/DDBJ databases">
        <authorList>
            <consortium name="Pathogen Informatics"/>
        </authorList>
    </citation>
    <scope>NUCLEOTIDE SEQUENCE [LARGE SCALE GENOMIC DNA]</scope>
    <source>
        <strain evidence="1 2">RC20</strain>
    </source>
</reference>
<protein>
    <submittedName>
        <fullName evidence="1">Uncharacterized small protein</fullName>
    </submittedName>
</protein>
<dbReference type="RefSeq" id="WP_075494102.1">
    <property type="nucleotide sequence ID" value="NZ_CP053844.1"/>
</dbReference>
<evidence type="ECO:0000313" key="1">
    <source>
        <dbReference type="EMBL" id="CZE48621.1"/>
    </source>
</evidence>
<dbReference type="Proteomes" id="UP000069632">
    <property type="component" value="Unassembled WGS sequence"/>
</dbReference>
<dbReference type="PANTHER" id="PTHR38453">
    <property type="entry name" value="CYTOPLASMIC PROTEIN-RELATED"/>
    <property type="match status" value="1"/>
</dbReference>
<name>A0A128EPE4_9BACT</name>
<evidence type="ECO:0000313" key="2">
    <source>
        <dbReference type="Proteomes" id="UP000069632"/>
    </source>
</evidence>
<keyword evidence="2" id="KW-1185">Reference proteome</keyword>
<proteinExistence type="predicted"/>
<gene>
    <name evidence="1" type="ORF">ERS672216_01510</name>
</gene>
<dbReference type="EMBL" id="FIZP01000009">
    <property type="protein sequence ID" value="CZE48621.1"/>
    <property type="molecule type" value="Genomic_DNA"/>
</dbReference>
<dbReference type="OrthoDB" id="9814284at2"/>
<dbReference type="PANTHER" id="PTHR38453:SF1">
    <property type="entry name" value="CYTOPLASMIC PROTEIN"/>
    <property type="match status" value="1"/>
</dbReference>
<accession>A0A128EPE4</accession>
<dbReference type="Pfam" id="PF04328">
    <property type="entry name" value="Sel_put"/>
    <property type="match status" value="1"/>
</dbReference>
<sequence>MSWWGTKFEAIKKAYNNLDKAIYPLIGLPSYEKYLEHFKKNHPEGTPLSRKEFFKEAQDSKEKNIKC</sequence>
<dbReference type="InterPro" id="IPR007423">
    <property type="entry name" value="Sel_put"/>
</dbReference>
<dbReference type="NCBIfam" id="NF033934">
    <property type="entry name" value="KCU-star"/>
    <property type="match status" value="1"/>
</dbReference>